<feature type="compositionally biased region" description="Basic and acidic residues" evidence="1">
    <location>
        <begin position="240"/>
        <end position="251"/>
    </location>
</feature>
<gene>
    <name evidence="2" type="ORF">D0862_04174</name>
</gene>
<proteinExistence type="predicted"/>
<sequence>MPTTPEPPSVRARTPPTPMHGPQYDNYRPYSPRRSTRSTAQTNPYSSRKPDRSPNASAARNTTPPPTSKKARFVRQPTQLSSPPTSPSSPSRHHVIEKTPRKTPVSRQKLRYQTNGGASDPDQPSTSLAPPTVDPSTMLPTPSKTPKKRKAAAVKGTARILSFQPDNPNDVMPSSRKLKKHGRFNSMTGFDLYDEERESDRDQVEVYTDANARVPEMDEAEDNPFIGRKMPATRTRRSARATEDERAMEEARMRDEGVVYIFRGKKIFRRFSDPDQDRSSSAGMSDVSDVPGQRTLRRQAGTAAQRPLTRSSIKPRLLFPSQEQRLEREAGPDDVDEEATTDIELPNAPTPQKQKGKAHPQNHIETPRKGRFDPVSPPSTKQTKTAANRSAASAQSDIAMPGMDLDSSDATSGLDSKRSPPMRIESPARQPLSEHAADDNALPMAKLDHAALKEKARKRKKNKNNKKGMPPGAPATNVIHGFQTPPVTSGGEESDASNMGTPVLGGSGSPAMRAAHPTGVSALKTQLDALSLDTEDPKPGNLSRMLSSSSNANGGAGNASSAGSESDKTEMETYDVPLDQDFISPDARNATLAQEHNPFGGFSFVASQSLLESDEFMLGT</sequence>
<dbReference type="AlphaFoldDB" id="A0A3M7H3A0"/>
<feature type="compositionally biased region" description="Low complexity" evidence="1">
    <location>
        <begin position="27"/>
        <end position="39"/>
    </location>
</feature>
<feature type="compositionally biased region" description="Basic residues" evidence="1">
    <location>
        <begin position="455"/>
        <end position="466"/>
    </location>
</feature>
<reference evidence="2 3" key="1">
    <citation type="journal article" date="2018" name="BMC Genomics">
        <title>Genomic evidence for intraspecific hybridization in a clonal and extremely halotolerant yeast.</title>
        <authorList>
            <person name="Gostincar C."/>
            <person name="Stajich J.E."/>
            <person name="Zupancic J."/>
            <person name="Zalar P."/>
            <person name="Gunde-Cimerman N."/>
        </authorList>
    </citation>
    <scope>NUCLEOTIDE SEQUENCE [LARGE SCALE GENOMIC DNA]</scope>
    <source>
        <strain evidence="2 3">EXF-171</strain>
    </source>
</reference>
<organism evidence="2 3">
    <name type="scientific">Hortaea werneckii</name>
    <name type="common">Black yeast</name>
    <name type="synonym">Cladosporium werneckii</name>
    <dbReference type="NCBI Taxonomy" id="91943"/>
    <lineage>
        <taxon>Eukaryota</taxon>
        <taxon>Fungi</taxon>
        <taxon>Dikarya</taxon>
        <taxon>Ascomycota</taxon>
        <taxon>Pezizomycotina</taxon>
        <taxon>Dothideomycetes</taxon>
        <taxon>Dothideomycetidae</taxon>
        <taxon>Mycosphaerellales</taxon>
        <taxon>Teratosphaeriaceae</taxon>
        <taxon>Hortaea</taxon>
    </lineage>
</organism>
<dbReference type="VEuPathDB" id="FungiDB:BTJ68_14676"/>
<evidence type="ECO:0000256" key="1">
    <source>
        <dbReference type="SAM" id="MobiDB-lite"/>
    </source>
</evidence>
<name>A0A3M7H3A0_HORWE</name>
<dbReference type="Proteomes" id="UP000281468">
    <property type="component" value="Unassembled WGS sequence"/>
</dbReference>
<feature type="compositionally biased region" description="Acidic residues" evidence="1">
    <location>
        <begin position="332"/>
        <end position="341"/>
    </location>
</feature>
<feature type="region of interest" description="Disordered" evidence="1">
    <location>
        <begin position="1"/>
        <end position="182"/>
    </location>
</feature>
<evidence type="ECO:0000313" key="2">
    <source>
        <dbReference type="EMBL" id="RMZ07779.1"/>
    </source>
</evidence>
<feature type="region of interest" description="Disordered" evidence="1">
    <location>
        <begin position="194"/>
        <end position="251"/>
    </location>
</feature>
<accession>A0A3M7H3A0</accession>
<feature type="compositionally biased region" description="Polar residues" evidence="1">
    <location>
        <begin position="111"/>
        <end position="144"/>
    </location>
</feature>
<feature type="region of interest" description="Disordered" evidence="1">
    <location>
        <begin position="270"/>
        <end position="582"/>
    </location>
</feature>
<evidence type="ECO:0000313" key="3">
    <source>
        <dbReference type="Proteomes" id="UP000281468"/>
    </source>
</evidence>
<feature type="compositionally biased region" description="Polar residues" evidence="1">
    <location>
        <begin position="378"/>
        <end position="396"/>
    </location>
</feature>
<feature type="compositionally biased region" description="Low complexity" evidence="1">
    <location>
        <begin position="547"/>
        <end position="564"/>
    </location>
</feature>
<dbReference type="EMBL" id="QWIQ01000098">
    <property type="protein sequence ID" value="RMZ07779.1"/>
    <property type="molecule type" value="Genomic_DNA"/>
</dbReference>
<protein>
    <submittedName>
        <fullName evidence="2">Uncharacterized protein</fullName>
    </submittedName>
</protein>
<comment type="caution">
    <text evidence="2">The sequence shown here is derived from an EMBL/GenBank/DDBJ whole genome shotgun (WGS) entry which is preliminary data.</text>
</comment>